<dbReference type="EMBL" id="GBHO01014376">
    <property type="protein sequence ID" value="JAG29228.1"/>
    <property type="molecule type" value="Transcribed_RNA"/>
</dbReference>
<reference evidence="2" key="2">
    <citation type="submission" date="2014-07" db="EMBL/GenBank/DDBJ databases">
        <authorList>
            <person name="Hull J."/>
        </authorList>
    </citation>
    <scope>NUCLEOTIDE SEQUENCE</scope>
</reference>
<dbReference type="AlphaFoldDB" id="A0A0A9YC74"/>
<gene>
    <name evidence="1" type="ORF">CM83_5180</name>
    <name evidence="2" type="ORF">CM83_5183</name>
</gene>
<proteinExistence type="predicted"/>
<dbReference type="EMBL" id="GBHO01014373">
    <property type="protein sequence ID" value="JAG29231.1"/>
    <property type="molecule type" value="Transcribed_RNA"/>
</dbReference>
<evidence type="ECO:0000313" key="2">
    <source>
        <dbReference type="EMBL" id="JAG29231.1"/>
    </source>
</evidence>
<organism evidence="2">
    <name type="scientific">Lygus hesperus</name>
    <name type="common">Western plant bug</name>
    <dbReference type="NCBI Taxonomy" id="30085"/>
    <lineage>
        <taxon>Eukaryota</taxon>
        <taxon>Metazoa</taxon>
        <taxon>Ecdysozoa</taxon>
        <taxon>Arthropoda</taxon>
        <taxon>Hexapoda</taxon>
        <taxon>Insecta</taxon>
        <taxon>Pterygota</taxon>
        <taxon>Neoptera</taxon>
        <taxon>Paraneoptera</taxon>
        <taxon>Hemiptera</taxon>
        <taxon>Heteroptera</taxon>
        <taxon>Panheteroptera</taxon>
        <taxon>Cimicomorpha</taxon>
        <taxon>Miridae</taxon>
        <taxon>Mirini</taxon>
        <taxon>Lygus</taxon>
    </lineage>
</organism>
<reference evidence="2" key="1">
    <citation type="journal article" date="2014" name="PLoS ONE">
        <title>Transcriptome-Based Identification of ABC Transporters in the Western Tarnished Plant Bug Lygus hesperus.</title>
        <authorList>
            <person name="Hull J.J."/>
            <person name="Chaney K."/>
            <person name="Geib S.M."/>
            <person name="Fabrick J.A."/>
            <person name="Brent C.S."/>
            <person name="Walsh D."/>
            <person name="Lavine L.C."/>
        </authorList>
    </citation>
    <scope>NUCLEOTIDE SEQUENCE</scope>
</reference>
<evidence type="ECO:0000313" key="1">
    <source>
        <dbReference type="EMBL" id="JAG29228.1"/>
    </source>
</evidence>
<protein>
    <submittedName>
        <fullName evidence="2">Uncharacterized protein</fullName>
    </submittedName>
</protein>
<name>A0A0A9YC74_LYGHE</name>
<sequence length="115" mass="12987">MQCTCCSGTTSLPHTSPYLLRIVYLHEVECPQLMYLCSHPPPAVHPSSTQTTQAVLQRYRQLRRLPHPLPPPHTPPPLFLCCQTCTGVRMEFPSPVQLLGQLSHSLYSRSLQLHC</sequence>
<accession>A0A0A9YC74</accession>